<gene>
    <name evidence="3" type="ORF">LZZ85_07430</name>
</gene>
<dbReference type="Proteomes" id="UP001165367">
    <property type="component" value="Unassembled WGS sequence"/>
</dbReference>
<keyword evidence="1" id="KW-1133">Transmembrane helix</keyword>
<keyword evidence="1" id="KW-0472">Membrane</keyword>
<dbReference type="PANTHER" id="PTHR34220:SF7">
    <property type="entry name" value="SENSOR HISTIDINE KINASE YPDA"/>
    <property type="match status" value="1"/>
</dbReference>
<protein>
    <submittedName>
        <fullName evidence="3">Histidine kinase</fullName>
    </submittedName>
</protein>
<comment type="caution">
    <text evidence="3">The sequence shown here is derived from an EMBL/GenBank/DDBJ whole genome shotgun (WGS) entry which is preliminary data.</text>
</comment>
<keyword evidence="4" id="KW-1185">Reference proteome</keyword>
<keyword evidence="3" id="KW-0808">Transferase</keyword>
<name>A0ABS9KP52_9BACT</name>
<evidence type="ECO:0000259" key="2">
    <source>
        <dbReference type="Pfam" id="PF06580"/>
    </source>
</evidence>
<dbReference type="GO" id="GO:0016301">
    <property type="term" value="F:kinase activity"/>
    <property type="evidence" value="ECO:0007669"/>
    <property type="project" value="UniProtKB-KW"/>
</dbReference>
<feature type="transmembrane region" description="Helical" evidence="1">
    <location>
        <begin position="12"/>
        <end position="29"/>
    </location>
</feature>
<dbReference type="PANTHER" id="PTHR34220">
    <property type="entry name" value="SENSOR HISTIDINE KINASE YPDA"/>
    <property type="match status" value="1"/>
</dbReference>
<sequence length="353" mass="41011">MIVKAIPRLKIYSFLFSMPIIDVAINQILYRERLWSEWEIWVISFPLVFLLGCFSWLMRITASAAAERRYPELNQTWKRLRSKMLVCCISMVTSVITVLAVYSLFNILEYSFRFSDIWQGAILAFCVNVIFETLYDAEYAISKYRQAEEEKELLRQQSFTAEFDSLKNQVNPHFLFNCFNTVSSLIREDKVTAIQFLDELSKVYRYLLKNNEEGISTVAAEMRFVHSYFQLLQTRYGEAVSLSVQTDPDFDQFLLPSLSLQLLIENAVKHNILSRAAPLQIEIFIAAGNPCLVVRNNIQRRHVKAPSNRIGLRNIQLKYELLNHEGFSIHQGEEYFSVNLPLINPYGETIKAP</sequence>
<proteinExistence type="predicted"/>
<keyword evidence="3" id="KW-0418">Kinase</keyword>
<feature type="domain" description="Signal transduction histidine kinase internal region" evidence="2">
    <location>
        <begin position="161"/>
        <end position="239"/>
    </location>
</feature>
<reference evidence="3" key="1">
    <citation type="submission" date="2022-01" db="EMBL/GenBank/DDBJ databases">
        <authorList>
            <person name="Jo J.-H."/>
            <person name="Im W.-T."/>
        </authorList>
    </citation>
    <scope>NUCLEOTIDE SEQUENCE</scope>
    <source>
        <strain evidence="3">NA20</strain>
    </source>
</reference>
<evidence type="ECO:0000313" key="4">
    <source>
        <dbReference type="Proteomes" id="UP001165367"/>
    </source>
</evidence>
<dbReference type="RefSeq" id="WP_237870195.1">
    <property type="nucleotide sequence ID" value="NZ_JAKLTR010000003.1"/>
</dbReference>
<accession>A0ABS9KP52</accession>
<feature type="transmembrane region" description="Helical" evidence="1">
    <location>
        <begin position="83"/>
        <end position="105"/>
    </location>
</feature>
<evidence type="ECO:0000256" key="1">
    <source>
        <dbReference type="SAM" id="Phobius"/>
    </source>
</evidence>
<evidence type="ECO:0000313" key="3">
    <source>
        <dbReference type="EMBL" id="MCG2614107.1"/>
    </source>
</evidence>
<dbReference type="EMBL" id="JAKLTR010000003">
    <property type="protein sequence ID" value="MCG2614107.1"/>
    <property type="molecule type" value="Genomic_DNA"/>
</dbReference>
<dbReference type="InterPro" id="IPR010559">
    <property type="entry name" value="Sig_transdc_His_kin_internal"/>
</dbReference>
<feature type="transmembrane region" description="Helical" evidence="1">
    <location>
        <begin position="41"/>
        <end position="62"/>
    </location>
</feature>
<organism evidence="3 4">
    <name type="scientific">Terrimonas ginsenosidimutans</name>
    <dbReference type="NCBI Taxonomy" id="2908004"/>
    <lineage>
        <taxon>Bacteria</taxon>
        <taxon>Pseudomonadati</taxon>
        <taxon>Bacteroidota</taxon>
        <taxon>Chitinophagia</taxon>
        <taxon>Chitinophagales</taxon>
        <taxon>Chitinophagaceae</taxon>
        <taxon>Terrimonas</taxon>
    </lineage>
</organism>
<dbReference type="InterPro" id="IPR050640">
    <property type="entry name" value="Bact_2-comp_sensor_kinase"/>
</dbReference>
<keyword evidence="1" id="KW-0812">Transmembrane</keyword>
<dbReference type="Pfam" id="PF06580">
    <property type="entry name" value="His_kinase"/>
    <property type="match status" value="1"/>
</dbReference>
<feature type="transmembrane region" description="Helical" evidence="1">
    <location>
        <begin position="117"/>
        <end position="135"/>
    </location>
</feature>